<evidence type="ECO:0000256" key="1">
    <source>
        <dbReference type="ARBA" id="ARBA00022801"/>
    </source>
</evidence>
<evidence type="ECO:0000259" key="2">
    <source>
        <dbReference type="Pfam" id="PF00561"/>
    </source>
</evidence>
<reference evidence="3 4" key="1">
    <citation type="journal article" date="2014" name="Genome Announc.">
        <title>Draft Genome Sequence of Petroleum Oil-Degrading Marine Bacterium Pseudomonas taeanensis Strain MS-3, Isolated from a Crude Oil-Contaminated Seashore.</title>
        <authorList>
            <person name="Lee S.Y."/>
            <person name="Kim S.H."/>
            <person name="Lee D.G."/>
            <person name="Shin S."/>
            <person name="Yun S.H."/>
            <person name="Choi C.W."/>
            <person name="Chung Y.H."/>
            <person name="Choi J.S."/>
            <person name="Kahng H.Y."/>
            <person name="Kim S.I."/>
        </authorList>
    </citation>
    <scope>NUCLEOTIDE SEQUENCE [LARGE SCALE GENOMIC DNA]</scope>
    <source>
        <strain evidence="3 4">MS-3</strain>
    </source>
</reference>
<sequence length="302" mass="33484">MEFLRTPDACFANLPDYDFAPHYLMVDDTEGGQLRVHYLDEGPAEAAPVLLMHGEPSWSYLYRKMVPTLVAAGHRVIAPDLVGFGRSDKPSRRDDYTYQRHVDWMQSLLEQLKLDDITLVCQDWGGLIGLRLVAENPSRFARVVAANTMLPTGDHDPGTAFKSWQKFSQEVPEFPAGGIIKGATTTQLSQAVIDAYNAPFPEEKYKEGARQFPLLVPITPDDPAAEKNRAAWSVLGQWQKPFLTAFSDSDPITAGGDKLMQKLIPGTRGQAHTTIVNGGHFLQEDQGEKLAEVVVQFISDTL</sequence>
<dbReference type="InterPro" id="IPR000073">
    <property type="entry name" value="AB_hydrolase_1"/>
</dbReference>
<dbReference type="GO" id="GO:0004301">
    <property type="term" value="F:epoxide hydrolase activity"/>
    <property type="evidence" value="ECO:0007669"/>
    <property type="project" value="TreeGrafter"/>
</dbReference>
<dbReference type="NCBIfam" id="NF002043">
    <property type="entry name" value="PRK00870.1"/>
    <property type="match status" value="1"/>
</dbReference>
<dbReference type="eggNOG" id="COG0596">
    <property type="taxonomic scope" value="Bacteria"/>
</dbReference>
<dbReference type="PRINTS" id="PR00412">
    <property type="entry name" value="EPOXHYDRLASE"/>
</dbReference>
<dbReference type="Gene3D" id="3.40.50.1820">
    <property type="entry name" value="alpha/beta hydrolase"/>
    <property type="match status" value="1"/>
</dbReference>
<dbReference type="Proteomes" id="UP000030063">
    <property type="component" value="Unassembled WGS sequence"/>
</dbReference>
<dbReference type="InterPro" id="IPR029058">
    <property type="entry name" value="AB_hydrolase_fold"/>
</dbReference>
<dbReference type="PRINTS" id="PR00111">
    <property type="entry name" value="ABHYDROLASE"/>
</dbReference>
<dbReference type="PANTHER" id="PTHR42977">
    <property type="entry name" value="HYDROLASE-RELATED"/>
    <property type="match status" value="1"/>
</dbReference>
<dbReference type="EC" id="3.8.1.5" evidence="3"/>
<keyword evidence="4" id="KW-1185">Reference proteome</keyword>
<gene>
    <name evidence="3" type="ORF">TMS3_0103995</name>
</gene>
<dbReference type="SUPFAM" id="SSF53474">
    <property type="entry name" value="alpha/beta-Hydrolases"/>
    <property type="match status" value="1"/>
</dbReference>
<name>A0A0A1YQ19_9PSED</name>
<protein>
    <submittedName>
        <fullName evidence="3">Haloalkane dehalogenase</fullName>
        <ecNumber evidence="3">3.8.1.5</ecNumber>
    </submittedName>
</protein>
<keyword evidence="1 3" id="KW-0378">Hydrolase</keyword>
<dbReference type="EMBL" id="AWSQ01000001">
    <property type="protein sequence ID" value="KFX71108.1"/>
    <property type="molecule type" value="Genomic_DNA"/>
</dbReference>
<evidence type="ECO:0000313" key="3">
    <source>
        <dbReference type="EMBL" id="KFX71108.1"/>
    </source>
</evidence>
<dbReference type="InterPro" id="IPR000639">
    <property type="entry name" value="Epox_hydrolase-like"/>
</dbReference>
<organism evidence="3 4">
    <name type="scientific">Pseudomonas taeanensis MS-3</name>
    <dbReference type="NCBI Taxonomy" id="1395571"/>
    <lineage>
        <taxon>Bacteria</taxon>
        <taxon>Pseudomonadati</taxon>
        <taxon>Pseudomonadota</taxon>
        <taxon>Gammaproteobacteria</taxon>
        <taxon>Pseudomonadales</taxon>
        <taxon>Pseudomonadaceae</taxon>
        <taxon>Pseudomonas</taxon>
    </lineage>
</organism>
<evidence type="ECO:0000313" key="4">
    <source>
        <dbReference type="Proteomes" id="UP000030063"/>
    </source>
</evidence>
<proteinExistence type="predicted"/>
<dbReference type="PANTHER" id="PTHR42977:SF3">
    <property type="entry name" value="AB HYDROLASE-1 DOMAIN-CONTAINING PROTEIN"/>
    <property type="match status" value="1"/>
</dbReference>
<dbReference type="ESTHER" id="9psed-a0a0a1yq19">
    <property type="family name" value="Haloalkane_dehalogenase-HLD1"/>
</dbReference>
<dbReference type="AlphaFoldDB" id="A0A0A1YQ19"/>
<dbReference type="GO" id="GO:0018786">
    <property type="term" value="F:haloalkane dehalogenase activity"/>
    <property type="evidence" value="ECO:0007669"/>
    <property type="project" value="UniProtKB-EC"/>
</dbReference>
<feature type="domain" description="AB hydrolase-1" evidence="2">
    <location>
        <begin position="48"/>
        <end position="285"/>
    </location>
</feature>
<dbReference type="InterPro" id="IPR051340">
    <property type="entry name" value="Haloalkane_dehalogenase"/>
</dbReference>
<accession>A0A0A1YQ19</accession>
<dbReference type="RefSeq" id="WP_025163940.1">
    <property type="nucleotide sequence ID" value="NZ_AWSQ01000001.1"/>
</dbReference>
<dbReference type="Pfam" id="PF00561">
    <property type="entry name" value="Abhydrolase_1"/>
    <property type="match status" value="1"/>
</dbReference>
<dbReference type="STRING" id="1395571.TMS3_0103995"/>
<dbReference type="OrthoDB" id="2086224at2"/>
<comment type="caution">
    <text evidence="3">The sequence shown here is derived from an EMBL/GenBank/DDBJ whole genome shotgun (WGS) entry which is preliminary data.</text>
</comment>